<comment type="caution">
    <text evidence="2">The sequence shown here is derived from an EMBL/GenBank/DDBJ whole genome shotgun (WGS) entry which is preliminary data.</text>
</comment>
<name>A0A931DJ28_9ACTN</name>
<evidence type="ECO:0008006" key="4">
    <source>
        <dbReference type="Google" id="ProtNLM"/>
    </source>
</evidence>
<evidence type="ECO:0000256" key="1">
    <source>
        <dbReference type="SAM" id="SignalP"/>
    </source>
</evidence>
<keyword evidence="3" id="KW-1185">Reference proteome</keyword>
<organism evidence="2 3">
    <name type="scientific">Actinomadura viridis</name>
    <dbReference type="NCBI Taxonomy" id="58110"/>
    <lineage>
        <taxon>Bacteria</taxon>
        <taxon>Bacillati</taxon>
        <taxon>Actinomycetota</taxon>
        <taxon>Actinomycetes</taxon>
        <taxon>Streptosporangiales</taxon>
        <taxon>Thermomonosporaceae</taxon>
        <taxon>Actinomadura</taxon>
    </lineage>
</organism>
<proteinExistence type="predicted"/>
<feature type="chain" id="PRO_5037497354" description="Secreted protein" evidence="1">
    <location>
        <begin position="26"/>
        <end position="136"/>
    </location>
</feature>
<dbReference type="AlphaFoldDB" id="A0A931DJ28"/>
<feature type="signal peptide" evidence="1">
    <location>
        <begin position="1"/>
        <end position="25"/>
    </location>
</feature>
<gene>
    <name evidence="2" type="ORF">IW256_003601</name>
</gene>
<dbReference type="EMBL" id="JADOUA010000001">
    <property type="protein sequence ID" value="MBG6089488.1"/>
    <property type="molecule type" value="Genomic_DNA"/>
</dbReference>
<dbReference type="RefSeq" id="WP_197012089.1">
    <property type="nucleotide sequence ID" value="NZ_BAABES010000004.1"/>
</dbReference>
<accession>A0A931DJ28</accession>
<evidence type="ECO:0000313" key="3">
    <source>
        <dbReference type="Proteomes" id="UP000614047"/>
    </source>
</evidence>
<reference evidence="2" key="1">
    <citation type="submission" date="2020-11" db="EMBL/GenBank/DDBJ databases">
        <title>Sequencing the genomes of 1000 actinobacteria strains.</title>
        <authorList>
            <person name="Klenk H.-P."/>
        </authorList>
    </citation>
    <scope>NUCLEOTIDE SEQUENCE</scope>
    <source>
        <strain evidence="2">DSM 43175</strain>
    </source>
</reference>
<keyword evidence="1" id="KW-0732">Signal</keyword>
<dbReference type="Proteomes" id="UP000614047">
    <property type="component" value="Unassembled WGS sequence"/>
</dbReference>
<protein>
    <recommendedName>
        <fullName evidence="4">Secreted protein</fullName>
    </recommendedName>
</protein>
<sequence length="136" mass="14710">MKKFARPAAAALAAAALAVPGTAAASATAPEQFRPQHEHSLQSPITRPAVHRAVGSLWLYYDSFFSGQVQEVQDPGTTACVNLPWEFETWSQSSESSVNVQVFSQADCGGSSDHTFAPNEYQLFLPLTVVSARFQH</sequence>
<evidence type="ECO:0000313" key="2">
    <source>
        <dbReference type="EMBL" id="MBG6089488.1"/>
    </source>
</evidence>